<keyword evidence="4" id="KW-1185">Reference proteome</keyword>
<name>A0A168Q327_ABSGL</name>
<dbReference type="GO" id="GO:0000136">
    <property type="term" value="C:mannan polymerase complex"/>
    <property type="evidence" value="ECO:0007669"/>
    <property type="project" value="TreeGrafter"/>
</dbReference>
<gene>
    <name evidence="3" type="primary">ABSGL_09256.1 scaffold 10873</name>
</gene>
<dbReference type="OrthoDB" id="2405412at2759"/>
<dbReference type="Proteomes" id="UP000078561">
    <property type="component" value="Unassembled WGS sequence"/>
</dbReference>
<dbReference type="GO" id="GO:0000009">
    <property type="term" value="F:alpha-1,6-mannosyltransferase activity"/>
    <property type="evidence" value="ECO:0007669"/>
    <property type="project" value="TreeGrafter"/>
</dbReference>
<comment type="similarity">
    <text evidence="1">Belongs to the ANP1/MMN9/VAN1 family.</text>
</comment>
<protein>
    <recommendedName>
        <fullName evidence="5">Mannan polymerase II complex ANP1 subunit</fullName>
    </recommendedName>
</protein>
<keyword evidence="2" id="KW-0812">Transmembrane</keyword>
<dbReference type="GO" id="GO:0006487">
    <property type="term" value="P:protein N-linked glycosylation"/>
    <property type="evidence" value="ECO:0007669"/>
    <property type="project" value="TreeGrafter"/>
</dbReference>
<dbReference type="EMBL" id="LT554135">
    <property type="protein sequence ID" value="SAM03427.1"/>
    <property type="molecule type" value="Genomic_DNA"/>
</dbReference>
<accession>A0A168Q327</accession>
<keyword evidence="2" id="KW-0472">Membrane</keyword>
<dbReference type="Pfam" id="PF03452">
    <property type="entry name" value="Anp1"/>
    <property type="match status" value="1"/>
</dbReference>
<dbReference type="PANTHER" id="PTHR43083">
    <property type="entry name" value="MANNAN POLYMERASE II"/>
    <property type="match status" value="1"/>
</dbReference>
<dbReference type="SUPFAM" id="SSF53448">
    <property type="entry name" value="Nucleotide-diphospho-sugar transferases"/>
    <property type="match status" value="1"/>
</dbReference>
<proteinExistence type="inferred from homology"/>
<evidence type="ECO:0000313" key="4">
    <source>
        <dbReference type="Proteomes" id="UP000078561"/>
    </source>
</evidence>
<dbReference type="InterPro" id="IPR052086">
    <property type="entry name" value="Mannan_Polymerase_Subunit"/>
</dbReference>
<dbReference type="FunCoup" id="A0A168Q327">
    <property type="interactions" value="28"/>
</dbReference>
<dbReference type="PANTHER" id="PTHR43083:SF6">
    <property type="entry name" value="MANNAN POLYMERASE COMPLEXES SUBUNIT MNN9"/>
    <property type="match status" value="1"/>
</dbReference>
<evidence type="ECO:0000256" key="2">
    <source>
        <dbReference type="SAM" id="Phobius"/>
    </source>
</evidence>
<evidence type="ECO:0000256" key="1">
    <source>
        <dbReference type="ARBA" id="ARBA00037964"/>
    </source>
</evidence>
<dbReference type="InParanoid" id="A0A168Q327"/>
<evidence type="ECO:0008006" key="5">
    <source>
        <dbReference type="Google" id="ProtNLM"/>
    </source>
</evidence>
<organism evidence="3">
    <name type="scientific">Absidia glauca</name>
    <name type="common">Pin mould</name>
    <dbReference type="NCBI Taxonomy" id="4829"/>
    <lineage>
        <taxon>Eukaryota</taxon>
        <taxon>Fungi</taxon>
        <taxon>Fungi incertae sedis</taxon>
        <taxon>Mucoromycota</taxon>
        <taxon>Mucoromycotina</taxon>
        <taxon>Mucoromycetes</taxon>
        <taxon>Mucorales</taxon>
        <taxon>Cunninghamellaceae</taxon>
        <taxon>Absidia</taxon>
    </lineage>
</organism>
<dbReference type="STRING" id="4829.A0A168Q327"/>
<reference evidence="3" key="1">
    <citation type="submission" date="2016-04" db="EMBL/GenBank/DDBJ databases">
        <authorList>
            <person name="Evans L.H."/>
            <person name="Alamgir A."/>
            <person name="Owens N."/>
            <person name="Weber N.D."/>
            <person name="Virtaneva K."/>
            <person name="Barbian K."/>
            <person name="Babar A."/>
            <person name="Rosenke K."/>
        </authorList>
    </citation>
    <scope>NUCLEOTIDE SEQUENCE [LARGE SCALE GENOMIC DNA]</scope>
    <source>
        <strain evidence="3">CBS 101.48</strain>
    </source>
</reference>
<dbReference type="AlphaFoldDB" id="A0A168Q327"/>
<dbReference type="Gene3D" id="3.90.550.10">
    <property type="entry name" value="Spore Coat Polysaccharide Biosynthesis Protein SpsA, Chain A"/>
    <property type="match status" value="1"/>
</dbReference>
<dbReference type="InterPro" id="IPR029044">
    <property type="entry name" value="Nucleotide-diphossugar_trans"/>
</dbReference>
<sequence length="375" mass="42640">MVHKDNPTTLLLRGNKRLTMIVLGILSLVGLFLLTFSKQLWLNHCRTNGGLRTLNEAMSFSSSSLSYSSGSDDHGRARFIDLNGLEATGQASDNEEHVLILTPLKNAASYLPRYFELVNRMNYPKHLISLAFLVSDTTDDTVAILKEKAEQFLNPDDSPDGSSPAQERYHSISIFEKDFDFDLPEGRRHEFEMQPLRRSFMARSRNYLLSAALKEEHAWVLWLDVDVVEYPASILEDLQSVNVDVVVPNCLRETEDGSFWGYDKNNWMETQQSLDMQRDLDPEYVLLEGYYEFLTGRYLMVDMPTHLGKLDKVPLDGVGATFTLVKAQVHREGANFPPFAFQHQVETEGFAKMAKAMGFGVYGLPSYLIYHIMNS</sequence>
<feature type="transmembrane region" description="Helical" evidence="2">
    <location>
        <begin position="21"/>
        <end position="42"/>
    </location>
</feature>
<keyword evidence="2" id="KW-1133">Transmembrane helix</keyword>
<dbReference type="OMA" id="WVESDKG"/>
<dbReference type="GO" id="GO:0000032">
    <property type="term" value="P:cell wall mannoprotein biosynthetic process"/>
    <property type="evidence" value="ECO:0007669"/>
    <property type="project" value="TreeGrafter"/>
</dbReference>
<evidence type="ECO:0000313" key="3">
    <source>
        <dbReference type="EMBL" id="SAM03427.1"/>
    </source>
</evidence>